<dbReference type="InterPro" id="IPR029063">
    <property type="entry name" value="SAM-dependent_MTases_sf"/>
</dbReference>
<reference evidence="9" key="1">
    <citation type="submission" date="2018-08" db="EMBL/GenBank/DDBJ databases">
        <authorList>
            <person name="Kim S.-J."/>
            <person name="Jung G.-Y."/>
        </authorList>
    </citation>
    <scope>NUCLEOTIDE SEQUENCE [LARGE SCALE GENOMIC DNA]</scope>
    <source>
        <strain evidence="9">GY_G</strain>
    </source>
</reference>
<feature type="domain" description="MmeI-like DNA-methyltransferase" evidence="7">
    <location>
        <begin position="408"/>
        <end position="699"/>
    </location>
</feature>
<dbReference type="PRINTS" id="PR00507">
    <property type="entry name" value="N12N6MTFRASE"/>
</dbReference>
<dbReference type="InterPro" id="IPR050953">
    <property type="entry name" value="N4_N6_ade-DNA_methylase"/>
</dbReference>
<dbReference type="RefSeq" id="WP_115547449.1">
    <property type="nucleotide sequence ID" value="NZ_QRGP01000001.1"/>
</dbReference>
<comment type="caution">
    <text evidence="8">The sequence shown here is derived from an EMBL/GenBank/DDBJ whole genome shotgun (WGS) entry which is preliminary data.</text>
</comment>
<protein>
    <recommendedName>
        <fullName evidence="1">site-specific DNA-methyltransferase (adenine-specific)</fullName>
        <ecNumber evidence="1">2.1.1.72</ecNumber>
    </recommendedName>
</protein>
<gene>
    <name evidence="8" type="ORF">DXH95_00015</name>
</gene>
<keyword evidence="9" id="KW-1185">Reference proteome</keyword>
<evidence type="ECO:0000259" key="7">
    <source>
        <dbReference type="Pfam" id="PF20473"/>
    </source>
</evidence>
<dbReference type="PROSITE" id="PS00092">
    <property type="entry name" value="N6_MTASE"/>
    <property type="match status" value="1"/>
</dbReference>
<evidence type="ECO:0000256" key="3">
    <source>
        <dbReference type="ARBA" id="ARBA00022679"/>
    </source>
</evidence>
<dbReference type="EMBL" id="QRGP01000001">
    <property type="protein sequence ID" value="RDV05889.1"/>
    <property type="molecule type" value="Genomic_DNA"/>
</dbReference>
<dbReference type="PANTHER" id="PTHR33841:SF1">
    <property type="entry name" value="DNA METHYLTRANSFERASE A"/>
    <property type="match status" value="1"/>
</dbReference>
<dbReference type="InterPro" id="IPR046817">
    <property type="entry name" value="MmeI_N"/>
</dbReference>
<evidence type="ECO:0000313" key="8">
    <source>
        <dbReference type="EMBL" id="RDV05889.1"/>
    </source>
</evidence>
<comment type="catalytic activity">
    <reaction evidence="4">
        <text>a 2'-deoxyadenosine in DNA + S-adenosyl-L-methionine = an N(6)-methyl-2'-deoxyadenosine in DNA + S-adenosyl-L-homocysteine + H(+)</text>
        <dbReference type="Rhea" id="RHEA:15197"/>
        <dbReference type="Rhea" id="RHEA-COMP:12418"/>
        <dbReference type="Rhea" id="RHEA-COMP:12419"/>
        <dbReference type="ChEBI" id="CHEBI:15378"/>
        <dbReference type="ChEBI" id="CHEBI:57856"/>
        <dbReference type="ChEBI" id="CHEBI:59789"/>
        <dbReference type="ChEBI" id="CHEBI:90615"/>
        <dbReference type="ChEBI" id="CHEBI:90616"/>
        <dbReference type="EC" id="2.1.1.72"/>
    </reaction>
</comment>
<dbReference type="AlphaFoldDB" id="A0A371BE53"/>
<dbReference type="GO" id="GO:0032259">
    <property type="term" value="P:methylation"/>
    <property type="evidence" value="ECO:0007669"/>
    <property type="project" value="UniProtKB-KW"/>
</dbReference>
<dbReference type="OrthoDB" id="9806213at2"/>
<dbReference type="Pfam" id="PF20473">
    <property type="entry name" value="MmeI_Mtase"/>
    <property type="match status" value="1"/>
</dbReference>
<evidence type="ECO:0000256" key="2">
    <source>
        <dbReference type="ARBA" id="ARBA00022603"/>
    </source>
</evidence>
<evidence type="ECO:0000256" key="4">
    <source>
        <dbReference type="ARBA" id="ARBA00047942"/>
    </source>
</evidence>
<accession>A0A371BE53</accession>
<dbReference type="InterPro" id="IPR002052">
    <property type="entry name" value="DNA_methylase_N6_adenine_CS"/>
</dbReference>
<dbReference type="Gene3D" id="3.40.50.150">
    <property type="entry name" value="Vaccinia Virus protein VP39"/>
    <property type="match status" value="1"/>
</dbReference>
<dbReference type="Pfam" id="PF20465">
    <property type="entry name" value="MmeI_hel"/>
    <property type="match status" value="1"/>
</dbReference>
<dbReference type="Pfam" id="PF20464">
    <property type="entry name" value="MmeI_N"/>
    <property type="match status" value="1"/>
</dbReference>
<feature type="domain" description="MmeI-like helicase spacer" evidence="6">
    <location>
        <begin position="244"/>
        <end position="318"/>
    </location>
</feature>
<dbReference type="GO" id="GO:0003676">
    <property type="term" value="F:nucleic acid binding"/>
    <property type="evidence" value="ECO:0007669"/>
    <property type="project" value="InterPro"/>
</dbReference>
<evidence type="ECO:0000313" key="9">
    <source>
        <dbReference type="Proteomes" id="UP000263833"/>
    </source>
</evidence>
<dbReference type="GO" id="GO:0009007">
    <property type="term" value="F:site-specific DNA-methyltransferase (adenine-specific) activity"/>
    <property type="evidence" value="ECO:0007669"/>
    <property type="project" value="UniProtKB-EC"/>
</dbReference>
<dbReference type="InterPro" id="IPR046819">
    <property type="entry name" value="MmeI_hel"/>
</dbReference>
<dbReference type="InterPro" id="IPR046816">
    <property type="entry name" value="MmeI_Mtase"/>
</dbReference>
<dbReference type="SUPFAM" id="SSF53335">
    <property type="entry name" value="S-adenosyl-L-methionine-dependent methyltransferases"/>
    <property type="match status" value="1"/>
</dbReference>
<evidence type="ECO:0000259" key="6">
    <source>
        <dbReference type="Pfam" id="PF20465"/>
    </source>
</evidence>
<dbReference type="EC" id="2.1.1.72" evidence="1"/>
<dbReference type="PANTHER" id="PTHR33841">
    <property type="entry name" value="DNA METHYLTRANSFERASE YEEA-RELATED"/>
    <property type="match status" value="1"/>
</dbReference>
<name>A0A371BE53_9SPHN</name>
<organism evidence="8 9">
    <name type="scientific">Sphingorhabdus pulchriflava</name>
    <dbReference type="NCBI Taxonomy" id="2292257"/>
    <lineage>
        <taxon>Bacteria</taxon>
        <taxon>Pseudomonadati</taxon>
        <taxon>Pseudomonadota</taxon>
        <taxon>Alphaproteobacteria</taxon>
        <taxon>Sphingomonadales</taxon>
        <taxon>Sphingomonadaceae</taxon>
        <taxon>Sphingorhabdus</taxon>
    </lineage>
</organism>
<sequence length="1173" mass="129243">MSDNNKLESFIAEWALTGGSELANTQSFVNGLCALIGVDPPKGSRTDDTHNDYVFERRVFQKEADGTESFGRIDAYKRHCFVLEAKQGSDADRKAAEQGEADLDIFGQTAAARFKRGTAKRGTPTWSKAMVEARGQAERYAKALPIDHGWPPFLLVTDVGHCIDVYADFSGTGKQYTQFPDAARFRIALDDLRSEDVRARLSTIWTDPLSLDPSKEAARVTREIAGHLAELSKRLEKREQNPTRVADFLMRCLFTMFAEDVQLIPEGSFTNFLTRMQKRPENFAPNLSSLWHAMDKGGLAGVLGEAGETVLRFNGYLFKDTTAIALNADEIGLLIEAATHKWNHVEPAIFGTLLERALDGKERAKLGAHYTPRAYVERLVMPTIMEPLRADWAGVQAAAGQLIEAGKADEAHAVIEKFHAQLAQTKVLDPACGTGNFLYVALARMKELEGEVIGRLAELAPEGEKQTVAELSGHTITPENFLGIEINPRAAAIAQLVLWIGYLQWHFRVNGEGKVPPEPVLRDVKTIENRDALITWDKKVLERDEHGKPLTRWDGETMKLHPVTGKKVPDEDARVEVERYVAPKAAKWPKATFIVGNPPFIGGKDVRERLGDGYFDALFKTTDVPESADFVMHWWDKAALATRKEKTRRFGFVTTNSITQVFSRRVIARHLDAKAGVSLRFAIPNHPWVDEKDGAAVRIAMTVAEPQARSGRESGMMQTVLDESDAPQTVTFGINIGLIGPDLRIGADVTSTMALNANEGLCSPGVKLHGDGFIVTPEQADALSQVQITGPQPAYIRTGTDGNEAVIFDYRNGRDLASHPRGVKVIDLYGLSEAQMRDRYPAVYQHVATTVKPHREQNNRASYRDNWWLFGEPRSELRRALAGVTRYIATIETAKHRVFQFLPMSILPDNKLACIALDDAYFLGVLSSRFHVPWAIESGGRLGMGDDPVYVKSRCFDPFPFPADVPEPLKARIRAEAEALDALRKQVLTAHDDLTLTGLYNVLEALKAGRALTDKERDVHDRGLVTLIRQHHDAIDSAVAEAYGWPADLSDEDILTRLVALNKVRAAEEAKGQIRWLRPEFQSPGAAAPQVNATLDLGDTPAAAPATIIPWPKTLAEQVSTVAAILAASQTPQHPNEIARAIKGTNAKGVTPVLDALAAIGQARKLADGRFAA</sequence>
<keyword evidence="3 8" id="KW-0808">Transferase</keyword>
<evidence type="ECO:0000259" key="5">
    <source>
        <dbReference type="Pfam" id="PF20464"/>
    </source>
</evidence>
<keyword evidence="2 8" id="KW-0489">Methyltransferase</keyword>
<dbReference type="Proteomes" id="UP000263833">
    <property type="component" value="Unassembled WGS sequence"/>
</dbReference>
<proteinExistence type="predicted"/>
<feature type="domain" description="MmeI-like N-terminal" evidence="5">
    <location>
        <begin position="7"/>
        <end position="238"/>
    </location>
</feature>
<evidence type="ECO:0000256" key="1">
    <source>
        <dbReference type="ARBA" id="ARBA00011900"/>
    </source>
</evidence>